<feature type="domain" description="Glucosamine/galactosamine-6-phosphate isomerase" evidence="2">
    <location>
        <begin position="19"/>
        <end position="237"/>
    </location>
</feature>
<protein>
    <submittedName>
        <fullName evidence="3">Glucosamine-6-phosphate deaminase</fullName>
    </submittedName>
</protein>
<gene>
    <name evidence="3" type="ORF">NZD89_20160</name>
</gene>
<dbReference type="Proteomes" id="UP001164761">
    <property type="component" value="Chromosome"/>
</dbReference>
<dbReference type="SUPFAM" id="SSF100950">
    <property type="entry name" value="NagB/RpiA/CoA transferase-like"/>
    <property type="match status" value="1"/>
</dbReference>
<keyword evidence="4" id="KW-1185">Reference proteome</keyword>
<dbReference type="InterPro" id="IPR006148">
    <property type="entry name" value="Glc/Gal-6P_isomerase"/>
</dbReference>
<dbReference type="CDD" id="cd01399">
    <property type="entry name" value="GlcN6P_deaminase"/>
    <property type="match status" value="1"/>
</dbReference>
<evidence type="ECO:0000313" key="3">
    <source>
        <dbReference type="EMBL" id="WAH44679.1"/>
    </source>
</evidence>
<accession>A0ABY6ZPB3</accession>
<reference evidence="3" key="1">
    <citation type="submission" date="2022-08" db="EMBL/GenBank/DDBJ databases">
        <title>Alicyclobacillus fastidiosus DSM 17978, complete genome.</title>
        <authorList>
            <person name="Wang Q."/>
            <person name="Cai R."/>
            <person name="Wang Z."/>
        </authorList>
    </citation>
    <scope>NUCLEOTIDE SEQUENCE</scope>
    <source>
        <strain evidence="3">DSM 17978</strain>
    </source>
</reference>
<dbReference type="PANTHER" id="PTHR11280">
    <property type="entry name" value="GLUCOSAMINE-6-PHOSPHATE ISOMERASE"/>
    <property type="match status" value="1"/>
</dbReference>
<dbReference type="Gene3D" id="3.40.50.1360">
    <property type="match status" value="1"/>
</dbReference>
<evidence type="ECO:0000256" key="1">
    <source>
        <dbReference type="ARBA" id="ARBA00023277"/>
    </source>
</evidence>
<proteinExistence type="predicted"/>
<name>A0ABY6ZPB3_9BACL</name>
<dbReference type="PANTHER" id="PTHR11280:SF6">
    <property type="entry name" value="GLUCOSAMINE-6-PHOSPHATE ISOMERASE NAGB"/>
    <property type="match status" value="1"/>
</dbReference>
<dbReference type="InterPro" id="IPR037171">
    <property type="entry name" value="NagB/RpiA_transferase-like"/>
</dbReference>
<evidence type="ECO:0000313" key="4">
    <source>
        <dbReference type="Proteomes" id="UP001164761"/>
    </source>
</evidence>
<dbReference type="EMBL" id="CP104067">
    <property type="protein sequence ID" value="WAH44679.1"/>
    <property type="molecule type" value="Genomic_DNA"/>
</dbReference>
<evidence type="ECO:0000259" key="2">
    <source>
        <dbReference type="Pfam" id="PF01182"/>
    </source>
</evidence>
<organism evidence="3 4">
    <name type="scientific">Alicyclobacillus fastidiosus</name>
    <dbReference type="NCBI Taxonomy" id="392011"/>
    <lineage>
        <taxon>Bacteria</taxon>
        <taxon>Bacillati</taxon>
        <taxon>Bacillota</taxon>
        <taxon>Bacilli</taxon>
        <taxon>Bacillales</taxon>
        <taxon>Alicyclobacillaceae</taxon>
        <taxon>Alicyclobacillus</taxon>
    </lineage>
</organism>
<dbReference type="InterPro" id="IPR004547">
    <property type="entry name" value="Glucosamine6P_isomerase"/>
</dbReference>
<sequence>MDMCVIKKFDRLNVKILRDRASLGAVAAKEVAEKMKLILSQNEELRMVFAAAPSQNEFLKELTWHKGIDWNRVTAFHMDEYVGLPDKDPRRFSQFLIERLFKYVNPGKIYTIDPMQSANEECHRYGDLIDRAPIDIVCLGIGENGHIAFNDPGVANFSDPHVMKAVQLDIDCRMQQVHDGCFPDLDSVPLHALTLTIPTLMSGHHLFCMVPGSTKRNAVERALFGSLSTECPASILRAHLDCNLYLDLDSCGDVGHEF</sequence>
<keyword evidence="1" id="KW-0119">Carbohydrate metabolism</keyword>
<dbReference type="Pfam" id="PF01182">
    <property type="entry name" value="Glucosamine_iso"/>
    <property type="match status" value="1"/>
</dbReference>